<feature type="transmembrane region" description="Helical" evidence="9">
    <location>
        <begin position="303"/>
        <end position="323"/>
    </location>
</feature>
<keyword evidence="5 9" id="KW-0812">Transmembrane</keyword>
<dbReference type="STRING" id="1724.GCA_001044175_01111"/>
<comment type="caution">
    <text evidence="10">The sequence shown here is derived from an EMBL/GenBank/DDBJ whole genome shotgun (WGS) entry which is preliminary data.</text>
</comment>
<evidence type="ECO:0000256" key="3">
    <source>
        <dbReference type="ARBA" id="ARBA00022448"/>
    </source>
</evidence>
<feature type="transmembrane region" description="Helical" evidence="9">
    <location>
        <begin position="215"/>
        <end position="235"/>
    </location>
</feature>
<feature type="transmembrane region" description="Helical" evidence="9">
    <location>
        <begin position="13"/>
        <end position="32"/>
    </location>
</feature>
<dbReference type="PANTHER" id="PTHR30330">
    <property type="entry name" value="AGSS FAMILY TRANSPORTER, SODIUM-ALANINE"/>
    <property type="match status" value="1"/>
</dbReference>
<keyword evidence="4 9" id="KW-1003">Cell membrane</keyword>
<accession>A0A2A9DR70</accession>
<keyword evidence="11" id="KW-1185">Reference proteome</keyword>
<dbReference type="RefSeq" id="WP_048379296.1">
    <property type="nucleotide sequence ID" value="NZ_LDYE01000003.1"/>
</dbReference>
<dbReference type="AlphaFoldDB" id="A0A2A9DR70"/>
<feature type="transmembrane region" description="Helical" evidence="9">
    <location>
        <begin position="185"/>
        <end position="203"/>
    </location>
</feature>
<dbReference type="FunFam" id="1.20.1740.10:FF:000004">
    <property type="entry name" value="Sodium:alanine symporter family protein"/>
    <property type="match status" value="1"/>
</dbReference>
<keyword evidence="7 9" id="KW-1133">Transmembrane helix</keyword>
<feature type="transmembrane region" description="Helical" evidence="9">
    <location>
        <begin position="419"/>
        <end position="439"/>
    </location>
</feature>
<gene>
    <name evidence="10" type="ORF">ATK06_1583</name>
</gene>
<dbReference type="EMBL" id="PDJF01000001">
    <property type="protein sequence ID" value="PFG28472.1"/>
    <property type="molecule type" value="Genomic_DNA"/>
</dbReference>
<evidence type="ECO:0000313" key="10">
    <source>
        <dbReference type="EMBL" id="PFG28472.1"/>
    </source>
</evidence>
<evidence type="ECO:0000256" key="2">
    <source>
        <dbReference type="ARBA" id="ARBA00009261"/>
    </source>
</evidence>
<evidence type="ECO:0000256" key="8">
    <source>
        <dbReference type="ARBA" id="ARBA00023136"/>
    </source>
</evidence>
<dbReference type="NCBIfam" id="TIGR00835">
    <property type="entry name" value="agcS"/>
    <property type="match status" value="1"/>
</dbReference>
<feature type="transmembrane region" description="Helical" evidence="9">
    <location>
        <begin position="142"/>
        <end position="165"/>
    </location>
</feature>
<evidence type="ECO:0000256" key="9">
    <source>
        <dbReference type="RuleBase" id="RU363064"/>
    </source>
</evidence>
<dbReference type="PRINTS" id="PR00175">
    <property type="entry name" value="NAALASMPORT"/>
</dbReference>
<organism evidence="10 11">
    <name type="scientific">Corynebacterium renale</name>
    <dbReference type="NCBI Taxonomy" id="1724"/>
    <lineage>
        <taxon>Bacteria</taxon>
        <taxon>Bacillati</taxon>
        <taxon>Actinomycetota</taxon>
        <taxon>Actinomycetes</taxon>
        <taxon>Mycobacteriales</taxon>
        <taxon>Corynebacteriaceae</taxon>
        <taxon>Corynebacterium</taxon>
    </lineage>
</organism>
<dbReference type="GO" id="GO:0005886">
    <property type="term" value="C:plasma membrane"/>
    <property type="evidence" value="ECO:0007669"/>
    <property type="project" value="UniProtKB-SubCell"/>
</dbReference>
<dbReference type="Proteomes" id="UP000221653">
    <property type="component" value="Unassembled WGS sequence"/>
</dbReference>
<evidence type="ECO:0000256" key="7">
    <source>
        <dbReference type="ARBA" id="ARBA00022989"/>
    </source>
</evidence>
<evidence type="ECO:0000256" key="4">
    <source>
        <dbReference type="ARBA" id="ARBA00022475"/>
    </source>
</evidence>
<feature type="transmembrane region" description="Helical" evidence="9">
    <location>
        <begin position="392"/>
        <end position="413"/>
    </location>
</feature>
<dbReference type="GO" id="GO:0005283">
    <property type="term" value="F:amino acid:sodium symporter activity"/>
    <property type="evidence" value="ECO:0007669"/>
    <property type="project" value="InterPro"/>
</dbReference>
<protein>
    <submittedName>
        <fullName evidence="10">AGCS family alanine or glycine:cation symporter</fullName>
    </submittedName>
</protein>
<feature type="transmembrane region" description="Helical" evidence="9">
    <location>
        <begin position="73"/>
        <end position="92"/>
    </location>
</feature>
<dbReference type="PANTHER" id="PTHR30330:SF1">
    <property type="entry name" value="AMINO-ACID CARRIER PROTEIN ALST"/>
    <property type="match status" value="1"/>
</dbReference>
<comment type="similarity">
    <text evidence="2 9">Belongs to the alanine or glycine:cation symporter (AGCS) (TC 2.A.25) family.</text>
</comment>
<evidence type="ECO:0000256" key="5">
    <source>
        <dbReference type="ARBA" id="ARBA00022692"/>
    </source>
</evidence>
<dbReference type="InterPro" id="IPR001463">
    <property type="entry name" value="Na/Ala_symport"/>
</dbReference>
<comment type="subcellular location">
    <subcellularLocation>
        <location evidence="1 9">Cell membrane</location>
        <topology evidence="1 9">Multi-pass membrane protein</topology>
    </subcellularLocation>
</comment>
<name>A0A2A9DR70_9CORY</name>
<keyword evidence="8 9" id="KW-0472">Membrane</keyword>
<dbReference type="Gene3D" id="1.20.1740.10">
    <property type="entry name" value="Amino acid/polyamine transporter I"/>
    <property type="match status" value="1"/>
</dbReference>
<evidence type="ECO:0000256" key="6">
    <source>
        <dbReference type="ARBA" id="ARBA00022847"/>
    </source>
</evidence>
<evidence type="ECO:0000313" key="11">
    <source>
        <dbReference type="Proteomes" id="UP000221653"/>
    </source>
</evidence>
<keyword evidence="3 9" id="KW-0813">Transport</keyword>
<sequence>MDKLVAAVEGFNSYFWILVIILLIGSGLLYCWRTFFVQVRYLPDMFKAVVEKPSDISEGQKGISAFKAFTISAASRVGTGNVAGVALAVAIGGPGAVFWMWMMSLVGGATSFVESTLAQVYKVRDIDSYRGGPAYYMSRALGWKWMAVLFAVVICVTYGFVFNAVQSNSITAAVETSTGNSSMSVKVIVGLILATLTAIIISGGVRRISVVTQTVVPVMAVLYIVLAFVVIVLNLDKVPAMFSLIFSHAFGIREFAGATLGTVIMQGIRRGLFSNEAGQGSAPNAAATASVSHPVKQGLIQTLGVYFDTWVVCTATAFIILLAQPDLVASEGGMALTQNALADSVGQWGIHFLTLVIIFLAFSSIVGNYYYGESNIEYMTNNNRTVLKCFRALVTLCVFGGAIGSVPLVWALADVFSGLMATVNLISLLPLSGVAILLLKHYAVQRRQGLNPVFLRRDLPKRTIGWDKMQCWDGDDAITSRDDRYEGLDYGWKTDAASIAKNAEEGK</sequence>
<reference evidence="10 11" key="1">
    <citation type="submission" date="2017-10" db="EMBL/GenBank/DDBJ databases">
        <title>Sequencing the genomes of 1000 actinobacteria strains.</title>
        <authorList>
            <person name="Klenk H.-P."/>
        </authorList>
    </citation>
    <scope>NUCLEOTIDE SEQUENCE [LARGE SCALE GENOMIC DNA]</scope>
    <source>
        <strain evidence="10 11">DSM 20688</strain>
    </source>
</reference>
<dbReference type="OrthoDB" id="9806926at2"/>
<dbReference type="Pfam" id="PF01235">
    <property type="entry name" value="Na_Ala_symp"/>
    <property type="match status" value="1"/>
</dbReference>
<proteinExistence type="inferred from homology"/>
<keyword evidence="6 9" id="KW-0769">Symport</keyword>
<feature type="transmembrane region" description="Helical" evidence="9">
    <location>
        <begin position="348"/>
        <end position="371"/>
    </location>
</feature>
<evidence type="ECO:0000256" key="1">
    <source>
        <dbReference type="ARBA" id="ARBA00004651"/>
    </source>
</evidence>
<dbReference type="PROSITE" id="PS00873">
    <property type="entry name" value="NA_ALANINE_SYMP"/>
    <property type="match status" value="1"/>
</dbReference>